<dbReference type="RefSeq" id="WP_189700907.1">
    <property type="nucleotide sequence ID" value="NZ_BMTA01000022.1"/>
</dbReference>
<accession>A0A7M2T4E7</accession>
<evidence type="ECO:0000313" key="11">
    <source>
        <dbReference type="Proteomes" id="UP000594008"/>
    </source>
</evidence>
<gene>
    <name evidence="10" type="ORF">IPT68_22435</name>
</gene>
<dbReference type="Proteomes" id="UP000594008">
    <property type="component" value="Chromosome"/>
</dbReference>
<dbReference type="KEGG" id="schf:IPT68_22435"/>
<evidence type="ECO:0000256" key="9">
    <source>
        <dbReference type="SAM" id="MobiDB-lite"/>
    </source>
</evidence>
<dbReference type="GO" id="GO:0008373">
    <property type="term" value="F:sialyltransferase activity"/>
    <property type="evidence" value="ECO:0007669"/>
    <property type="project" value="InterPro"/>
</dbReference>
<keyword evidence="11" id="KW-1185">Reference proteome</keyword>
<evidence type="ECO:0000256" key="2">
    <source>
        <dbReference type="ARBA" id="ARBA00004308"/>
    </source>
</evidence>
<proteinExistence type="predicted"/>
<evidence type="ECO:0000256" key="4">
    <source>
        <dbReference type="ARBA" id="ARBA00022679"/>
    </source>
</evidence>
<dbReference type="GO" id="GO:0012505">
    <property type="term" value="C:endomembrane system"/>
    <property type="evidence" value="ECO:0007669"/>
    <property type="project" value="UniProtKB-SubCell"/>
</dbReference>
<dbReference type="AlphaFoldDB" id="A0A7M2T4E7"/>
<keyword evidence="4 10" id="KW-0808">Transferase</keyword>
<evidence type="ECO:0000313" key="10">
    <source>
        <dbReference type="EMBL" id="QOV42568.1"/>
    </source>
</evidence>
<name>A0A7M2T4E7_STRCW</name>
<keyword evidence="3" id="KW-0328">Glycosyltransferase</keyword>
<dbReference type="InterPro" id="IPR038578">
    <property type="entry name" value="GT29-like_sf"/>
</dbReference>
<evidence type="ECO:0000256" key="3">
    <source>
        <dbReference type="ARBA" id="ARBA00022676"/>
    </source>
</evidence>
<evidence type="ECO:0000256" key="7">
    <source>
        <dbReference type="ARBA" id="ARBA00023136"/>
    </source>
</evidence>
<dbReference type="GO" id="GO:0016020">
    <property type="term" value="C:membrane"/>
    <property type="evidence" value="ECO:0007669"/>
    <property type="project" value="UniProtKB-SubCell"/>
</dbReference>
<dbReference type="Gene3D" id="3.90.1480.20">
    <property type="entry name" value="Glycosyl transferase family 29"/>
    <property type="match status" value="1"/>
</dbReference>
<evidence type="ECO:0000256" key="5">
    <source>
        <dbReference type="ARBA" id="ARBA00022692"/>
    </source>
</evidence>
<dbReference type="InterPro" id="IPR011990">
    <property type="entry name" value="TPR-like_helical_dom_sf"/>
</dbReference>
<dbReference type="EMBL" id="CP063374">
    <property type="protein sequence ID" value="QOV42568.1"/>
    <property type="molecule type" value="Genomic_DNA"/>
</dbReference>
<evidence type="ECO:0000256" key="6">
    <source>
        <dbReference type="ARBA" id="ARBA00022989"/>
    </source>
</evidence>
<dbReference type="Gene3D" id="1.25.40.10">
    <property type="entry name" value="Tetratricopeptide repeat domain"/>
    <property type="match status" value="1"/>
</dbReference>
<protein>
    <submittedName>
        <fullName evidence="10">Glycosyltransferase family 29 protein</fullName>
    </submittedName>
</protein>
<feature type="region of interest" description="Disordered" evidence="9">
    <location>
        <begin position="1"/>
        <end position="28"/>
    </location>
</feature>
<organism evidence="10 11">
    <name type="scientific">Streptomyces chromofuscus</name>
    <dbReference type="NCBI Taxonomy" id="42881"/>
    <lineage>
        <taxon>Bacteria</taxon>
        <taxon>Bacillati</taxon>
        <taxon>Actinomycetota</taxon>
        <taxon>Actinomycetes</taxon>
        <taxon>Kitasatosporales</taxon>
        <taxon>Streptomycetaceae</taxon>
        <taxon>Streptomyces</taxon>
    </lineage>
</organism>
<keyword evidence="7" id="KW-0472">Membrane</keyword>
<keyword evidence="5" id="KW-0812">Transmembrane</keyword>
<keyword evidence="8" id="KW-0325">Glycoprotein</keyword>
<dbReference type="InterPro" id="IPR001675">
    <property type="entry name" value="Glyco_trans_29"/>
</dbReference>
<evidence type="ECO:0000256" key="1">
    <source>
        <dbReference type="ARBA" id="ARBA00004167"/>
    </source>
</evidence>
<evidence type="ECO:0000256" key="8">
    <source>
        <dbReference type="ARBA" id="ARBA00023180"/>
    </source>
</evidence>
<comment type="subcellular location">
    <subcellularLocation>
        <location evidence="2">Endomembrane system</location>
    </subcellularLocation>
    <subcellularLocation>
        <location evidence="1">Membrane</location>
        <topology evidence="1">Single-pass membrane protein</topology>
    </subcellularLocation>
</comment>
<sequence>MTVRSRWSRSRTGDTASASADAGPPTAQVTPVELEDCLRACAVHSGKLVGSLDSRRIALAEKLRELLALWAAQEQPQSASAGGAGSIIRRGAKAVGGGGSLSNEVLDALLAVGNKALDCGYDDELNLSLLITDTVLSQRKNSRAGWRLRGRLLEAMGRPVAAVEAFERYLSLTQEDGFGVRAKVAGLRTAQERRGELLSLLQRTVPDAAAHAAGPATDVWAEGLAAHDAGDWERAQPLLVGALVALDRTEAPEQEFQEALSHYLDLSTGVQHRPGPELIQAIGLFAEQRRNRMRGPLDDPTFGGLQWISLGEFRNRIAGKSIALIANSGKVGESGKGAEIDAYDLVVRFNSYKIDAANTGRRTDIHVTIHKHGFNWDQQVDTRLVFGGISGDWKYSLRNRLVPGAQKYLGDESLRWPVRNIGKWGTDTWPSIPTSGFNMLWLLDFLDVSPTLDLIGFDFYESGAYRIDAAMKMPITSVHEYTSEKAWVMERAQSVSGMRISLR</sequence>
<keyword evidence="6" id="KW-1133">Transmembrane helix</keyword>
<reference evidence="10 11" key="1">
    <citation type="submission" date="2020-10" db="EMBL/GenBank/DDBJ databases">
        <title>Streptomyces chromofuscus complate genome analysis.</title>
        <authorList>
            <person name="Anwar N."/>
        </authorList>
    </citation>
    <scope>NUCLEOTIDE SEQUENCE [LARGE SCALE GENOMIC DNA]</scope>
    <source>
        <strain evidence="10 11">DSM 40273</strain>
    </source>
</reference>
<dbReference type="Pfam" id="PF00777">
    <property type="entry name" value="Glyco_transf_29"/>
    <property type="match status" value="1"/>
</dbReference>